<sequence>MTGDGRDGGDADVTDARVRPARTADVPAVESLQRLVSHPSPDLLDAWPAVGTLLVAVDAADRPVGYLLGVGAHVVELAVSPDYRREGRATALVEAFRDARRSDADAADTADAPLTLLVHPENGGARACYEALGFRRDARVPDAFDGDDGLRLVLD</sequence>
<dbReference type="PROSITE" id="PS51186">
    <property type="entry name" value="GNAT"/>
    <property type="match status" value="1"/>
</dbReference>
<dbReference type="InterPro" id="IPR016181">
    <property type="entry name" value="Acyl_CoA_acyltransferase"/>
</dbReference>
<dbReference type="CDD" id="cd04301">
    <property type="entry name" value="NAT_SF"/>
    <property type="match status" value="1"/>
</dbReference>
<keyword evidence="3" id="KW-0808">Transferase</keyword>
<organism evidence="3 4">
    <name type="scientific">Haloferax denitrificans ATCC 35960</name>
    <dbReference type="NCBI Taxonomy" id="662478"/>
    <lineage>
        <taxon>Archaea</taxon>
        <taxon>Methanobacteriati</taxon>
        <taxon>Methanobacteriota</taxon>
        <taxon>Stenosarchaea group</taxon>
        <taxon>Halobacteria</taxon>
        <taxon>Halobacteriales</taxon>
        <taxon>Haloferacaceae</taxon>
        <taxon>Haloferax</taxon>
    </lineage>
</organism>
<feature type="compositionally biased region" description="Basic and acidic residues" evidence="1">
    <location>
        <begin position="1"/>
        <end position="18"/>
    </location>
</feature>
<dbReference type="EMBL" id="AOLP01000012">
    <property type="protein sequence ID" value="EMA04071.1"/>
    <property type="molecule type" value="Genomic_DNA"/>
</dbReference>
<comment type="caution">
    <text evidence="3">The sequence shown here is derived from an EMBL/GenBank/DDBJ whole genome shotgun (WGS) entry which is preliminary data.</text>
</comment>
<reference evidence="3 4" key="1">
    <citation type="journal article" date="2014" name="PLoS Genet.">
        <title>Phylogenetically driven sequencing of extremely halophilic archaea reveals strategies for static and dynamic osmo-response.</title>
        <authorList>
            <person name="Becker E.A."/>
            <person name="Seitzer P.M."/>
            <person name="Tritt A."/>
            <person name="Larsen D."/>
            <person name="Krusor M."/>
            <person name="Yao A.I."/>
            <person name="Wu D."/>
            <person name="Madern D."/>
            <person name="Eisen J.A."/>
            <person name="Darling A.E."/>
            <person name="Facciotti M.T."/>
        </authorList>
    </citation>
    <scope>NUCLEOTIDE SEQUENCE [LARGE SCALE GENOMIC DNA]</scope>
    <source>
        <strain evidence="3 4">ATCC 35960</strain>
    </source>
</reference>
<feature type="region of interest" description="Disordered" evidence="1">
    <location>
        <begin position="1"/>
        <end position="24"/>
    </location>
</feature>
<dbReference type="Pfam" id="PF13508">
    <property type="entry name" value="Acetyltransf_7"/>
    <property type="match status" value="1"/>
</dbReference>
<accession>M0J557</accession>
<dbReference type="Proteomes" id="UP000011553">
    <property type="component" value="Unassembled WGS sequence"/>
</dbReference>
<feature type="domain" description="N-acetyltransferase" evidence="2">
    <location>
        <begin position="16"/>
        <end position="155"/>
    </location>
</feature>
<evidence type="ECO:0000256" key="1">
    <source>
        <dbReference type="SAM" id="MobiDB-lite"/>
    </source>
</evidence>
<dbReference type="Gene3D" id="3.40.630.30">
    <property type="match status" value="1"/>
</dbReference>
<dbReference type="GO" id="GO:0016747">
    <property type="term" value="F:acyltransferase activity, transferring groups other than amino-acyl groups"/>
    <property type="evidence" value="ECO:0007669"/>
    <property type="project" value="InterPro"/>
</dbReference>
<protein>
    <submittedName>
        <fullName evidence="3">Peptide N-acetyltransferase</fullName>
    </submittedName>
</protein>
<name>M0J557_9EURY</name>
<dbReference type="InterPro" id="IPR000182">
    <property type="entry name" value="GNAT_dom"/>
</dbReference>
<evidence type="ECO:0000313" key="4">
    <source>
        <dbReference type="Proteomes" id="UP000011553"/>
    </source>
</evidence>
<gene>
    <name evidence="3" type="ORF">C438_12203</name>
</gene>
<dbReference type="AlphaFoldDB" id="M0J557"/>
<evidence type="ECO:0000259" key="2">
    <source>
        <dbReference type="PROSITE" id="PS51186"/>
    </source>
</evidence>
<evidence type="ECO:0000313" key="3">
    <source>
        <dbReference type="EMBL" id="EMA04071.1"/>
    </source>
</evidence>
<keyword evidence="4" id="KW-1185">Reference proteome</keyword>
<dbReference type="PATRIC" id="fig|662478.6.peg.2383"/>
<dbReference type="SUPFAM" id="SSF55729">
    <property type="entry name" value="Acyl-CoA N-acyltransferases (Nat)"/>
    <property type="match status" value="1"/>
</dbReference>
<dbReference type="RefSeq" id="WP_004969644.1">
    <property type="nucleotide sequence ID" value="NZ_AOLP01000012.1"/>
</dbReference>
<proteinExistence type="predicted"/>